<feature type="compositionally biased region" description="Acidic residues" evidence="4">
    <location>
        <begin position="70"/>
        <end position="95"/>
    </location>
</feature>
<dbReference type="InterPro" id="IPR015943">
    <property type="entry name" value="WD40/YVTN_repeat-like_dom_sf"/>
</dbReference>
<dbReference type="OrthoDB" id="10260946at2759"/>
<keyword evidence="1 3" id="KW-0853">WD repeat</keyword>
<keyword evidence="2" id="KW-0677">Repeat</keyword>
<feature type="compositionally biased region" description="Acidic residues" evidence="4">
    <location>
        <begin position="10"/>
        <end position="30"/>
    </location>
</feature>
<dbReference type="PROSITE" id="PS50082">
    <property type="entry name" value="WD_REPEATS_2"/>
    <property type="match status" value="2"/>
</dbReference>
<dbReference type="InterPro" id="IPR057544">
    <property type="entry name" value="Beta-prop_SPT8"/>
</dbReference>
<dbReference type="PANTHER" id="PTHR19848">
    <property type="entry name" value="WD40 REPEAT PROTEIN"/>
    <property type="match status" value="1"/>
</dbReference>
<dbReference type="InterPro" id="IPR036322">
    <property type="entry name" value="WD40_repeat_dom_sf"/>
</dbReference>
<feature type="region of interest" description="Disordered" evidence="4">
    <location>
        <begin position="323"/>
        <end position="482"/>
    </location>
</feature>
<proteinExistence type="predicted"/>
<feature type="region of interest" description="Disordered" evidence="4">
    <location>
        <begin position="1"/>
        <end position="95"/>
    </location>
</feature>
<protein>
    <recommendedName>
        <fullName evidence="5">Transcription factor spt8 beta-propeller domain-containing protein</fullName>
    </recommendedName>
</protein>
<feature type="region of interest" description="Disordered" evidence="4">
    <location>
        <begin position="506"/>
        <end position="566"/>
    </location>
</feature>
<sequence length="776" mass="83514">MNAHMSPGSDSDDDDLELDIEDDADGDGEEVGTNVAEDITEEGDDVCTQCLNNPKSIANKPQDSNTDSSTSEDDDDDDDDNENDDQNESNDIDNDMESRLQQELQESLAMEVEAELDAEANELNAALLDAEHSSSSLQLTTSSETLDGNLPGSELPPLPIPRLPSQEAAEYGAVEGLIKAGQLKFWWENPAMSEKKGYSHFPGVGPGLDDEAGVDPVYSLLMHSDALWALAGTRTGHINLFTVRHEPGRLIHVLNHHSAPVSAMSMDYGEKGFFSASWDGEAIQWDLNTGSNVRNFVAHHSQLTSIAVRPAYSGPYFDPTTEPVAYRRKGNTSNATPAAKATAAAYSQDNSASTTQVSATNGTSAPATQSDQHTSLLDVSMPSPGDAHETSSLFGDDPPEPMDTQHSLGDPTLGSPVHHSQPGQAARPDGAPGAVNPDGDDAKSEGSYDSLFGDDGDDNESNEKPAPVGGQPPQTTQAAERPVSKNPYAPLASAYQTSAPTSQFVTFPVGLSNPPETQQTQHGQSPYYSTQTFSVQLPKQQQQQQNVVQPYQPPQSAPSVVPSRQALKQAVAIPPPKNAPPLLDRSGYSNFSSDLLMTAYVDGQVILWDRRVSSLGKGVGRLWMSEKTPPWCLSACWSPDGGQIYAGRRNGTVDVWDVRLMGKDSMTDTPRLLKTLRNPTSSGVVSCLAPLPDCRHVVCASVDNIRLWNVADTPMEDSSMARSRSGVPFKIIPGHHGGYISQMHPSARFLVTASSNRGWHGESTRTVFVHDIKLLY</sequence>
<feature type="compositionally biased region" description="Polar residues" evidence="4">
    <location>
        <begin position="49"/>
        <end position="61"/>
    </location>
</feature>
<evidence type="ECO:0000313" key="6">
    <source>
        <dbReference type="EMBL" id="RXW20885.1"/>
    </source>
</evidence>
<organism evidence="6 7">
    <name type="scientific">Candolleomyces aberdarensis</name>
    <dbReference type="NCBI Taxonomy" id="2316362"/>
    <lineage>
        <taxon>Eukaryota</taxon>
        <taxon>Fungi</taxon>
        <taxon>Dikarya</taxon>
        <taxon>Basidiomycota</taxon>
        <taxon>Agaricomycotina</taxon>
        <taxon>Agaricomycetes</taxon>
        <taxon>Agaricomycetidae</taxon>
        <taxon>Agaricales</taxon>
        <taxon>Agaricineae</taxon>
        <taxon>Psathyrellaceae</taxon>
        <taxon>Candolleomyces</taxon>
    </lineage>
</organism>
<evidence type="ECO:0000256" key="4">
    <source>
        <dbReference type="SAM" id="MobiDB-lite"/>
    </source>
</evidence>
<feature type="repeat" description="WD" evidence="3">
    <location>
        <begin position="254"/>
        <end position="295"/>
    </location>
</feature>
<gene>
    <name evidence="6" type="ORF">EST38_g4958</name>
</gene>
<dbReference type="EMBL" id="SDEE01000129">
    <property type="protein sequence ID" value="RXW20885.1"/>
    <property type="molecule type" value="Genomic_DNA"/>
</dbReference>
<evidence type="ECO:0000259" key="5">
    <source>
        <dbReference type="Pfam" id="PF23798"/>
    </source>
</evidence>
<feature type="compositionally biased region" description="Low complexity" evidence="4">
    <location>
        <begin position="535"/>
        <end position="550"/>
    </location>
</feature>
<feature type="domain" description="Transcription factor spt8 beta-propeller" evidence="5">
    <location>
        <begin position="594"/>
        <end position="772"/>
    </location>
</feature>
<evidence type="ECO:0000313" key="7">
    <source>
        <dbReference type="Proteomes" id="UP000290288"/>
    </source>
</evidence>
<dbReference type="Proteomes" id="UP000290288">
    <property type="component" value="Unassembled WGS sequence"/>
</dbReference>
<evidence type="ECO:0000256" key="1">
    <source>
        <dbReference type="ARBA" id="ARBA00022574"/>
    </source>
</evidence>
<feature type="compositionally biased region" description="Low complexity" evidence="4">
    <location>
        <begin position="335"/>
        <end position="345"/>
    </location>
</feature>
<feature type="compositionally biased region" description="Low complexity" evidence="4">
    <location>
        <begin position="134"/>
        <end position="146"/>
    </location>
</feature>
<dbReference type="AlphaFoldDB" id="A0A4Q2DPW7"/>
<dbReference type="Pfam" id="PF23798">
    <property type="entry name" value="Beta-prop_SPT8"/>
    <property type="match status" value="2"/>
</dbReference>
<feature type="region of interest" description="Disordered" evidence="4">
    <location>
        <begin position="134"/>
        <end position="163"/>
    </location>
</feature>
<feature type="repeat" description="WD" evidence="3">
    <location>
        <begin position="637"/>
        <end position="659"/>
    </location>
</feature>
<keyword evidence="7" id="KW-1185">Reference proteome</keyword>
<reference evidence="6 7" key="1">
    <citation type="submission" date="2019-01" db="EMBL/GenBank/DDBJ databases">
        <title>Draft genome sequence of Psathyrella aberdarensis IHI B618.</title>
        <authorList>
            <person name="Buettner E."/>
            <person name="Kellner H."/>
        </authorList>
    </citation>
    <scope>NUCLEOTIDE SEQUENCE [LARGE SCALE GENOMIC DNA]</scope>
    <source>
        <strain evidence="6 7">IHI B618</strain>
    </source>
</reference>
<dbReference type="Gene3D" id="2.130.10.10">
    <property type="entry name" value="YVTN repeat-like/Quinoprotein amine dehydrogenase"/>
    <property type="match status" value="2"/>
</dbReference>
<evidence type="ECO:0000256" key="2">
    <source>
        <dbReference type="ARBA" id="ARBA00022737"/>
    </source>
</evidence>
<dbReference type="SUPFAM" id="SSF50978">
    <property type="entry name" value="WD40 repeat-like"/>
    <property type="match status" value="1"/>
</dbReference>
<dbReference type="SMART" id="SM00320">
    <property type="entry name" value="WD40"/>
    <property type="match status" value="5"/>
</dbReference>
<evidence type="ECO:0000256" key="3">
    <source>
        <dbReference type="PROSITE-ProRule" id="PRU00221"/>
    </source>
</evidence>
<dbReference type="PANTHER" id="PTHR19848:SF8">
    <property type="entry name" value="F-BOX AND WD REPEAT DOMAIN CONTAINING 7"/>
    <property type="match status" value="1"/>
</dbReference>
<dbReference type="InterPro" id="IPR001680">
    <property type="entry name" value="WD40_rpt"/>
</dbReference>
<feature type="domain" description="Transcription factor spt8 beta-propeller" evidence="5">
    <location>
        <begin position="173"/>
        <end position="314"/>
    </location>
</feature>
<name>A0A4Q2DPW7_9AGAR</name>
<feature type="compositionally biased region" description="Polar residues" evidence="4">
    <location>
        <begin position="514"/>
        <end position="534"/>
    </location>
</feature>
<comment type="caution">
    <text evidence="6">The sequence shown here is derived from an EMBL/GenBank/DDBJ whole genome shotgun (WGS) entry which is preliminary data.</text>
</comment>
<feature type="compositionally biased region" description="Polar residues" evidence="4">
    <location>
        <begin position="347"/>
        <end position="377"/>
    </location>
</feature>
<dbReference type="STRING" id="2316362.A0A4Q2DPW7"/>
<accession>A0A4Q2DPW7</accession>